<dbReference type="Pfam" id="PF04773">
    <property type="entry name" value="FecR"/>
    <property type="match status" value="1"/>
</dbReference>
<dbReference type="GO" id="GO:0016989">
    <property type="term" value="F:sigma factor antagonist activity"/>
    <property type="evidence" value="ECO:0007669"/>
    <property type="project" value="TreeGrafter"/>
</dbReference>
<dbReference type="AlphaFoldDB" id="A0A2P8D7Q7"/>
<keyword evidence="5" id="KW-1185">Reference proteome</keyword>
<dbReference type="PIRSF" id="PIRSF018266">
    <property type="entry name" value="FecR"/>
    <property type="match status" value="1"/>
</dbReference>
<gene>
    <name evidence="4" type="ORF">B0I18_102224</name>
</gene>
<dbReference type="Gene3D" id="2.60.120.1440">
    <property type="match status" value="1"/>
</dbReference>
<comment type="caution">
    <text evidence="4">The sequence shown here is derived from an EMBL/GenBank/DDBJ whole genome shotgun (WGS) entry which is preliminary data.</text>
</comment>
<dbReference type="Proteomes" id="UP000240572">
    <property type="component" value="Unassembled WGS sequence"/>
</dbReference>
<protein>
    <submittedName>
        <fullName evidence="4">FecR family protein</fullName>
    </submittedName>
</protein>
<keyword evidence="1" id="KW-0812">Transmembrane</keyword>
<dbReference type="InterPro" id="IPR006860">
    <property type="entry name" value="FecR"/>
</dbReference>
<dbReference type="InterPro" id="IPR032508">
    <property type="entry name" value="FecR_C"/>
</dbReference>
<evidence type="ECO:0000259" key="2">
    <source>
        <dbReference type="Pfam" id="PF04773"/>
    </source>
</evidence>
<keyword evidence="1" id="KW-1133">Transmembrane helix</keyword>
<dbReference type="Gene3D" id="3.55.50.30">
    <property type="match status" value="1"/>
</dbReference>
<evidence type="ECO:0000313" key="4">
    <source>
        <dbReference type="EMBL" id="PSK93254.1"/>
    </source>
</evidence>
<dbReference type="PANTHER" id="PTHR30273:SF2">
    <property type="entry name" value="PROTEIN FECR"/>
    <property type="match status" value="1"/>
</dbReference>
<sequence>MQAFCNDTFFMRIIDKEQLLVLLEKQRLGTCTEAEEALLNQWFDEPPVIEALTFVSDEEKERIKSDIHTAIRARIATAPQKSRRLTFRIKAIAAAAALLVCLSLLGVYFFSGNGTEQMIEVTAPQGIAQLPVTLPDSSLVWLSGGSSIRYPEHFASHERHVTLDGIAHFSVQPNKQAPFTVYTPEHVSVKVLGTSFVVDVRRGTKRVEISVITGLVQVDEDKDKLDVLKPGEKLSYSCNDKSFRKKKYAPEEVKAWNNNGIIYLNAVSLSEISVLLQTMYHVNLKYDPKQTAPYRFNMSFSRDLTVDAVLDMLHSVSGLSFEHDGKNIKITQ</sequence>
<dbReference type="OrthoDB" id="642683at2"/>
<feature type="transmembrane region" description="Helical" evidence="1">
    <location>
        <begin position="91"/>
        <end position="110"/>
    </location>
</feature>
<reference evidence="4 5" key="1">
    <citation type="submission" date="2018-03" db="EMBL/GenBank/DDBJ databases">
        <title>Genomic Encyclopedia of Type Strains, Phase III (KMG-III): the genomes of soil and plant-associated and newly described type strains.</title>
        <authorList>
            <person name="Whitman W."/>
        </authorList>
    </citation>
    <scope>NUCLEOTIDE SEQUENCE [LARGE SCALE GENOMIC DNA]</scope>
    <source>
        <strain evidence="4 5">CGMCC 1.12700</strain>
    </source>
</reference>
<keyword evidence="1" id="KW-0472">Membrane</keyword>
<accession>A0A2P8D7Q7</accession>
<dbReference type="EMBL" id="PYGD01000002">
    <property type="protein sequence ID" value="PSK93254.1"/>
    <property type="molecule type" value="Genomic_DNA"/>
</dbReference>
<dbReference type="Pfam" id="PF16344">
    <property type="entry name" value="FecR_C"/>
    <property type="match status" value="1"/>
</dbReference>
<dbReference type="PANTHER" id="PTHR30273">
    <property type="entry name" value="PERIPLASMIC SIGNAL SENSOR AND SIGMA FACTOR ACTIVATOR FECR-RELATED"/>
    <property type="match status" value="1"/>
</dbReference>
<dbReference type="InterPro" id="IPR012373">
    <property type="entry name" value="Ferrdict_sens_TM"/>
</dbReference>
<evidence type="ECO:0000259" key="3">
    <source>
        <dbReference type="Pfam" id="PF16344"/>
    </source>
</evidence>
<evidence type="ECO:0000256" key="1">
    <source>
        <dbReference type="SAM" id="Phobius"/>
    </source>
</evidence>
<feature type="domain" description="FecR protein" evidence="2">
    <location>
        <begin position="129"/>
        <end position="216"/>
    </location>
</feature>
<evidence type="ECO:0000313" key="5">
    <source>
        <dbReference type="Proteomes" id="UP000240572"/>
    </source>
</evidence>
<proteinExistence type="predicted"/>
<organism evidence="4 5">
    <name type="scientific">Taibaiella chishuiensis</name>
    <dbReference type="NCBI Taxonomy" id="1434707"/>
    <lineage>
        <taxon>Bacteria</taxon>
        <taxon>Pseudomonadati</taxon>
        <taxon>Bacteroidota</taxon>
        <taxon>Chitinophagia</taxon>
        <taxon>Chitinophagales</taxon>
        <taxon>Chitinophagaceae</taxon>
        <taxon>Taibaiella</taxon>
    </lineage>
</organism>
<name>A0A2P8D7Q7_9BACT</name>
<feature type="domain" description="Protein FecR C-terminal" evidence="3">
    <location>
        <begin position="262"/>
        <end position="330"/>
    </location>
</feature>